<dbReference type="RefSeq" id="WP_177714391.1">
    <property type="nucleotide sequence ID" value="NZ_JACRSQ010000005.1"/>
</dbReference>
<evidence type="ECO:0000313" key="3">
    <source>
        <dbReference type="Proteomes" id="UP000657006"/>
    </source>
</evidence>
<dbReference type="GO" id="GO:0003677">
    <property type="term" value="F:DNA binding"/>
    <property type="evidence" value="ECO:0007669"/>
    <property type="project" value="InterPro"/>
</dbReference>
<dbReference type="EMBL" id="JACRSQ010000005">
    <property type="protein sequence ID" value="MBC8542939.1"/>
    <property type="molecule type" value="Genomic_DNA"/>
</dbReference>
<dbReference type="PROSITE" id="PS50943">
    <property type="entry name" value="HTH_CROC1"/>
    <property type="match status" value="1"/>
</dbReference>
<reference evidence="2" key="1">
    <citation type="submission" date="2020-08" db="EMBL/GenBank/DDBJ databases">
        <title>Genome public.</title>
        <authorList>
            <person name="Liu C."/>
            <person name="Sun Q."/>
        </authorList>
    </citation>
    <scope>NUCLEOTIDE SEQUENCE</scope>
    <source>
        <strain evidence="2">NSJ-32</strain>
    </source>
</reference>
<dbReference type="Pfam" id="PF01381">
    <property type="entry name" value="HTH_3"/>
    <property type="match status" value="1"/>
</dbReference>
<organism evidence="2 3">
    <name type="scientific">Bianquea renquensis</name>
    <dbReference type="NCBI Taxonomy" id="2763661"/>
    <lineage>
        <taxon>Bacteria</taxon>
        <taxon>Bacillati</taxon>
        <taxon>Bacillota</taxon>
        <taxon>Clostridia</taxon>
        <taxon>Eubacteriales</taxon>
        <taxon>Bianqueaceae</taxon>
        <taxon>Bianquea</taxon>
    </lineage>
</organism>
<dbReference type="InterPro" id="IPR001387">
    <property type="entry name" value="Cro/C1-type_HTH"/>
</dbReference>
<dbReference type="SUPFAM" id="SSF47413">
    <property type="entry name" value="lambda repressor-like DNA-binding domains"/>
    <property type="match status" value="1"/>
</dbReference>
<name>A0A926DT96_9FIRM</name>
<protein>
    <submittedName>
        <fullName evidence="2">Helix-turn-helix transcriptional regulator</fullName>
    </submittedName>
</protein>
<dbReference type="InterPro" id="IPR010982">
    <property type="entry name" value="Lambda_DNA-bd_dom_sf"/>
</dbReference>
<proteinExistence type="predicted"/>
<dbReference type="Proteomes" id="UP000657006">
    <property type="component" value="Unassembled WGS sequence"/>
</dbReference>
<evidence type="ECO:0000313" key="2">
    <source>
        <dbReference type="EMBL" id="MBC8542939.1"/>
    </source>
</evidence>
<gene>
    <name evidence="2" type="ORF">H8730_05205</name>
</gene>
<sequence>MKDREAPKDDAQGLHNKAVGKLAEVSRLTVSAVKNGRSCSDDTGWKIAAALDVDLAEILED</sequence>
<feature type="domain" description="HTH cro/C1-type" evidence="1">
    <location>
        <begin position="17"/>
        <end position="58"/>
    </location>
</feature>
<dbReference type="AlphaFoldDB" id="A0A926DT96"/>
<evidence type="ECO:0000259" key="1">
    <source>
        <dbReference type="PROSITE" id="PS50943"/>
    </source>
</evidence>
<accession>A0A926DT96</accession>
<keyword evidence="3" id="KW-1185">Reference proteome</keyword>
<comment type="caution">
    <text evidence="2">The sequence shown here is derived from an EMBL/GenBank/DDBJ whole genome shotgun (WGS) entry which is preliminary data.</text>
</comment>
<dbReference type="Gene3D" id="1.10.260.40">
    <property type="entry name" value="lambda repressor-like DNA-binding domains"/>
    <property type="match status" value="1"/>
</dbReference>